<evidence type="ECO:0000313" key="15">
    <source>
        <dbReference type="Proteomes" id="UP001203136"/>
    </source>
</evidence>
<comment type="similarity">
    <text evidence="2">Belongs to the CorA metal ion transporter (MIT) (TC 1.A.35) family.</text>
</comment>
<sequence length="307" mass="35933">MIRYRLNGSLSPMREEEEYGRNDVRIELMTIQEFEADKEQISHKKLLLRQLEQIQYCKAEIFGSCIIGTFAVPNVKNLPGKKESFGFHMVKDRLIFVEGGGEHVKSIFDRMREIQYGEQGSMSAFFTGFLNYLIEGDSIFLQGYENKLIVMEDKMTKGLQKNFYEKIIRCRKDMLHLQSFLTQLADMADIFRSNTNHLFEAEEKEGFAIFAHRVERLGDHVSLLREYILQIREMYQSQIDIAQNRTMGILTVVTTIFLPLTLLVGWYGMNFTNMPELTWKYGYPAVGVLSIIIIILEIRFFRKRNLL</sequence>
<evidence type="ECO:0000256" key="1">
    <source>
        <dbReference type="ARBA" id="ARBA00004651"/>
    </source>
</evidence>
<evidence type="ECO:0000256" key="9">
    <source>
        <dbReference type="ARBA" id="ARBA00023136"/>
    </source>
</evidence>
<keyword evidence="7 12" id="KW-1133">Transmembrane helix</keyword>
<evidence type="ECO:0000256" key="6">
    <source>
        <dbReference type="ARBA" id="ARBA00022842"/>
    </source>
</evidence>
<comment type="function">
    <text evidence="11">Mediates influx of magnesium ions. Alternates between open and closed states. Activated by low cytoplasmic Mg(2+) levels. Inactive when cytoplasmic Mg(2+) levels are high.</text>
</comment>
<dbReference type="InterPro" id="IPR002523">
    <property type="entry name" value="MgTranspt_CorA/ZnTranspt_ZntB"/>
</dbReference>
<feature type="transmembrane region" description="Helical" evidence="12">
    <location>
        <begin position="247"/>
        <end position="269"/>
    </location>
</feature>
<dbReference type="EMBL" id="JAINVB010000001">
    <property type="protein sequence ID" value="MCK0086745.1"/>
    <property type="molecule type" value="Genomic_DNA"/>
</dbReference>
<evidence type="ECO:0000256" key="7">
    <source>
        <dbReference type="ARBA" id="ARBA00022989"/>
    </source>
</evidence>
<evidence type="ECO:0000256" key="10">
    <source>
        <dbReference type="ARBA" id="ARBA00034269"/>
    </source>
</evidence>
<comment type="caution">
    <text evidence="13">The sequence shown here is derived from an EMBL/GenBank/DDBJ whole genome shotgun (WGS) entry which is preliminary data.</text>
</comment>
<dbReference type="EMBL" id="JAQLGM010000005">
    <property type="protein sequence ID" value="MDB1999191.1"/>
    <property type="molecule type" value="Genomic_DNA"/>
</dbReference>
<dbReference type="GeneID" id="57969994"/>
<keyword evidence="8" id="KW-0406">Ion transport</keyword>
<evidence type="ECO:0000256" key="3">
    <source>
        <dbReference type="ARBA" id="ARBA00022448"/>
    </source>
</evidence>
<accession>A0AAW5F4Y9</accession>
<protein>
    <submittedName>
        <fullName evidence="14">CorA family divalent cation transporter</fullName>
    </submittedName>
</protein>
<comment type="subcellular location">
    <subcellularLocation>
        <location evidence="1">Cell membrane</location>
        <topology evidence="1">Multi-pass membrane protein</topology>
    </subcellularLocation>
</comment>
<dbReference type="Pfam" id="PF01544">
    <property type="entry name" value="CorA"/>
    <property type="match status" value="1"/>
</dbReference>
<dbReference type="RefSeq" id="WP_003499174.1">
    <property type="nucleotide sequence ID" value="NZ_BAABZD010000007.1"/>
</dbReference>
<keyword evidence="3" id="KW-0813">Transport</keyword>
<gene>
    <name evidence="13" type="ORF">K5I21_12855</name>
    <name evidence="14" type="ORF">PM006_03150</name>
</gene>
<dbReference type="GO" id="GO:0050897">
    <property type="term" value="F:cobalt ion binding"/>
    <property type="evidence" value="ECO:0007669"/>
    <property type="project" value="TreeGrafter"/>
</dbReference>
<keyword evidence="6" id="KW-0460">Magnesium</keyword>
<dbReference type="AlphaFoldDB" id="A0AAW5F4Y9"/>
<dbReference type="SUPFAM" id="SSF144083">
    <property type="entry name" value="Magnesium transport protein CorA, transmembrane region"/>
    <property type="match status" value="1"/>
</dbReference>
<dbReference type="PANTHER" id="PTHR46494:SF1">
    <property type="entry name" value="CORA FAMILY METAL ION TRANSPORTER (EUROFUNG)"/>
    <property type="match status" value="1"/>
</dbReference>
<evidence type="ECO:0000256" key="11">
    <source>
        <dbReference type="ARBA" id="ARBA00045497"/>
    </source>
</evidence>
<dbReference type="Proteomes" id="UP001203136">
    <property type="component" value="Unassembled WGS sequence"/>
</dbReference>
<feature type="transmembrane region" description="Helical" evidence="12">
    <location>
        <begin position="281"/>
        <end position="301"/>
    </location>
</feature>
<dbReference type="GO" id="GO:0000287">
    <property type="term" value="F:magnesium ion binding"/>
    <property type="evidence" value="ECO:0007669"/>
    <property type="project" value="TreeGrafter"/>
</dbReference>
<keyword evidence="9 12" id="KW-0472">Membrane</keyword>
<evidence type="ECO:0000313" key="13">
    <source>
        <dbReference type="EMBL" id="MCK0086745.1"/>
    </source>
</evidence>
<dbReference type="Proteomes" id="UP001300871">
    <property type="component" value="Unassembled WGS sequence"/>
</dbReference>
<evidence type="ECO:0000256" key="8">
    <source>
        <dbReference type="ARBA" id="ARBA00023065"/>
    </source>
</evidence>
<dbReference type="InterPro" id="IPR045861">
    <property type="entry name" value="CorA_cytoplasmic_dom"/>
</dbReference>
<dbReference type="GO" id="GO:0005886">
    <property type="term" value="C:plasma membrane"/>
    <property type="evidence" value="ECO:0007669"/>
    <property type="project" value="UniProtKB-SubCell"/>
</dbReference>
<dbReference type="CDD" id="cd12826">
    <property type="entry name" value="EcCorA_ZntB-like_u1"/>
    <property type="match status" value="1"/>
</dbReference>
<reference evidence="14" key="2">
    <citation type="submission" date="2023-01" db="EMBL/GenBank/DDBJ databases">
        <title>Human gut microbiome strain richness.</title>
        <authorList>
            <person name="Chen-Liaw A."/>
        </authorList>
    </citation>
    <scope>NUCLEOTIDE SEQUENCE</scope>
    <source>
        <strain evidence="14">B1_m1001713B170214d0_201011</strain>
    </source>
</reference>
<evidence type="ECO:0000256" key="12">
    <source>
        <dbReference type="SAM" id="Phobius"/>
    </source>
</evidence>
<dbReference type="PANTHER" id="PTHR46494">
    <property type="entry name" value="CORA FAMILY METAL ION TRANSPORTER (EUROFUNG)"/>
    <property type="match status" value="1"/>
</dbReference>
<evidence type="ECO:0000313" key="14">
    <source>
        <dbReference type="EMBL" id="MDB1999191.1"/>
    </source>
</evidence>
<keyword evidence="4" id="KW-1003">Cell membrane</keyword>
<comment type="catalytic activity">
    <reaction evidence="10">
        <text>Mg(2+)(in) = Mg(2+)(out)</text>
        <dbReference type="Rhea" id="RHEA:29827"/>
        <dbReference type="ChEBI" id="CHEBI:18420"/>
    </reaction>
</comment>
<reference evidence="13" key="1">
    <citation type="journal article" date="2022" name="Cell Host Microbe">
        <title>Colonization of the live biotherapeutic product VE303 and modulation of the microbiota and metabolites in healthy volunteers.</title>
        <authorList>
            <person name="Dsouza M."/>
            <person name="Menon R."/>
            <person name="Crossette E."/>
            <person name="Bhattarai S.K."/>
            <person name="Schneider J."/>
            <person name="Kim Y.G."/>
            <person name="Reddy S."/>
            <person name="Caballero S."/>
            <person name="Felix C."/>
            <person name="Cornacchione L."/>
            <person name="Hendrickson J."/>
            <person name="Watson A.R."/>
            <person name="Minot S.S."/>
            <person name="Greenfield N."/>
            <person name="Schopf L."/>
            <person name="Szabady R."/>
            <person name="Patarroyo J."/>
            <person name="Smith W."/>
            <person name="Harrison P."/>
            <person name="Kuijper E.J."/>
            <person name="Kelly C.P."/>
            <person name="Olle B."/>
            <person name="Bobilev D."/>
            <person name="Silber J.L."/>
            <person name="Bucci V."/>
            <person name="Roberts B."/>
            <person name="Faith J."/>
            <person name="Norman J.M."/>
        </authorList>
    </citation>
    <scope>NUCLEOTIDE SEQUENCE</scope>
    <source>
        <strain evidence="13">VE303-04</strain>
    </source>
</reference>
<organism evidence="13 15">
    <name type="scientific">Clostridium symbiosum</name>
    <name type="common">Bacteroides symbiosus</name>
    <dbReference type="NCBI Taxonomy" id="1512"/>
    <lineage>
        <taxon>Bacteria</taxon>
        <taxon>Bacillati</taxon>
        <taxon>Bacillota</taxon>
        <taxon>Clostridia</taxon>
        <taxon>Lachnospirales</taxon>
        <taxon>Lachnospiraceae</taxon>
        <taxon>Otoolea</taxon>
    </lineage>
</organism>
<dbReference type="GO" id="GO:0015095">
    <property type="term" value="F:magnesium ion transmembrane transporter activity"/>
    <property type="evidence" value="ECO:0007669"/>
    <property type="project" value="TreeGrafter"/>
</dbReference>
<dbReference type="GO" id="GO:0015087">
    <property type="term" value="F:cobalt ion transmembrane transporter activity"/>
    <property type="evidence" value="ECO:0007669"/>
    <property type="project" value="TreeGrafter"/>
</dbReference>
<keyword evidence="5 12" id="KW-0812">Transmembrane</keyword>
<evidence type="ECO:0000256" key="2">
    <source>
        <dbReference type="ARBA" id="ARBA00009765"/>
    </source>
</evidence>
<evidence type="ECO:0000256" key="4">
    <source>
        <dbReference type="ARBA" id="ARBA00022475"/>
    </source>
</evidence>
<proteinExistence type="inferred from homology"/>
<dbReference type="SUPFAM" id="SSF143865">
    <property type="entry name" value="CorA soluble domain-like"/>
    <property type="match status" value="1"/>
</dbReference>
<evidence type="ECO:0000256" key="5">
    <source>
        <dbReference type="ARBA" id="ARBA00022692"/>
    </source>
</evidence>
<dbReference type="Gene3D" id="1.20.58.340">
    <property type="entry name" value="Magnesium transport protein CorA, transmembrane region"/>
    <property type="match status" value="2"/>
</dbReference>
<dbReference type="InterPro" id="IPR045863">
    <property type="entry name" value="CorA_TM1_TM2"/>
</dbReference>
<dbReference type="FunFam" id="1.20.58.340:FF:000004">
    <property type="entry name" value="Magnesium transport protein CorA"/>
    <property type="match status" value="1"/>
</dbReference>
<name>A0AAW5F4Y9_CLOSY</name>